<dbReference type="PANTHER" id="PTHR45927">
    <property type="entry name" value="LYSM-DOMAIN RECEPTOR-LIKE KINASE-RELATED"/>
    <property type="match status" value="1"/>
</dbReference>
<feature type="signal peptide" evidence="2">
    <location>
        <begin position="1"/>
        <end position="19"/>
    </location>
</feature>
<evidence type="ECO:0000313" key="6">
    <source>
        <dbReference type="EMBL" id="PKI41602.1"/>
    </source>
</evidence>
<dbReference type="Gene3D" id="1.10.510.10">
    <property type="entry name" value="Transferase(Phosphotransferase) domain 1"/>
    <property type="match status" value="2"/>
</dbReference>
<keyword evidence="1" id="KW-0472">Membrane</keyword>
<protein>
    <submittedName>
        <fullName evidence="5">Uncharacterized protein</fullName>
    </submittedName>
</protein>
<dbReference type="EMBL" id="MTKT01005554">
    <property type="protein sequence ID" value="OWM66332.1"/>
    <property type="molecule type" value="Genomic_DNA"/>
</dbReference>
<reference evidence="7" key="1">
    <citation type="journal article" date="2017" name="Plant J.">
        <title>The pomegranate (Punica granatum L.) genome and the genomics of punicalagin biosynthesis.</title>
        <authorList>
            <person name="Qin G."/>
            <person name="Xu C."/>
            <person name="Ming R."/>
            <person name="Tang H."/>
            <person name="Guyot R."/>
            <person name="Kramer E.M."/>
            <person name="Hu Y."/>
            <person name="Yi X."/>
            <person name="Qi Y."/>
            <person name="Xu X."/>
            <person name="Gao Z."/>
            <person name="Pan H."/>
            <person name="Jian J."/>
            <person name="Tian Y."/>
            <person name="Yue Z."/>
            <person name="Xu Y."/>
        </authorList>
    </citation>
    <scope>NUCLEOTIDE SEQUENCE [LARGE SCALE GENOMIC DNA]</scope>
    <source>
        <strain evidence="7">cv. Dabenzi</strain>
    </source>
</reference>
<feature type="chain" id="PRO_5014071562" evidence="2">
    <location>
        <begin position="20"/>
        <end position="623"/>
    </location>
</feature>
<dbReference type="EMBL" id="PGOL01003342">
    <property type="protein sequence ID" value="PKI41602.1"/>
    <property type="molecule type" value="Genomic_DNA"/>
</dbReference>
<evidence type="ECO:0000313" key="7">
    <source>
        <dbReference type="Proteomes" id="UP000197138"/>
    </source>
</evidence>
<feature type="domain" description="LysM" evidence="4">
    <location>
        <begin position="173"/>
        <end position="218"/>
    </location>
</feature>
<dbReference type="Pfam" id="PF23457">
    <property type="entry name" value="LysM2_NFP"/>
    <property type="match status" value="1"/>
</dbReference>
<dbReference type="Pfam" id="PF23462">
    <property type="entry name" value="LysM3_NFP"/>
    <property type="match status" value="1"/>
</dbReference>
<organism evidence="5 7">
    <name type="scientific">Punica granatum</name>
    <name type="common">Pomegranate</name>
    <dbReference type="NCBI Taxonomy" id="22663"/>
    <lineage>
        <taxon>Eukaryota</taxon>
        <taxon>Viridiplantae</taxon>
        <taxon>Streptophyta</taxon>
        <taxon>Embryophyta</taxon>
        <taxon>Tracheophyta</taxon>
        <taxon>Spermatophyta</taxon>
        <taxon>Magnoliopsida</taxon>
        <taxon>eudicotyledons</taxon>
        <taxon>Gunneridae</taxon>
        <taxon>Pentapetalae</taxon>
        <taxon>rosids</taxon>
        <taxon>malvids</taxon>
        <taxon>Myrtales</taxon>
        <taxon>Lythraceae</taxon>
        <taxon>Punica</taxon>
    </lineage>
</organism>
<dbReference type="SUPFAM" id="SSF54106">
    <property type="entry name" value="LysM domain"/>
    <property type="match status" value="1"/>
</dbReference>
<evidence type="ECO:0000313" key="5">
    <source>
        <dbReference type="EMBL" id="OWM66332.1"/>
    </source>
</evidence>
<dbReference type="InterPro" id="IPR036779">
    <property type="entry name" value="LysM_dom_sf"/>
</dbReference>
<keyword evidence="1" id="KW-1133">Transmembrane helix</keyword>
<dbReference type="PANTHER" id="PTHR45927:SF2">
    <property type="entry name" value="SERINE_THREONINE RECEPTOR-LIKE KINASE NFP"/>
    <property type="match status" value="1"/>
</dbReference>
<dbReference type="GO" id="GO:0005524">
    <property type="term" value="F:ATP binding"/>
    <property type="evidence" value="ECO:0007669"/>
    <property type="project" value="InterPro"/>
</dbReference>
<dbReference type="OrthoDB" id="1668230at2759"/>
<dbReference type="Pfam" id="PF07714">
    <property type="entry name" value="PK_Tyr_Ser-Thr"/>
    <property type="match status" value="1"/>
</dbReference>
<evidence type="ECO:0000259" key="4">
    <source>
        <dbReference type="PROSITE" id="PS51782"/>
    </source>
</evidence>
<dbReference type="Proteomes" id="UP000233551">
    <property type="component" value="Unassembled WGS sequence"/>
</dbReference>
<dbReference type="InterPro" id="IPR059144">
    <property type="entry name" value="NFP_LysM3"/>
</dbReference>
<dbReference type="InterPro" id="IPR001245">
    <property type="entry name" value="Ser-Thr/Tyr_kinase_cat_dom"/>
</dbReference>
<dbReference type="Gene3D" id="3.30.200.20">
    <property type="entry name" value="Phosphorylase Kinase, domain 1"/>
    <property type="match status" value="1"/>
</dbReference>
<comment type="caution">
    <text evidence="5">The sequence shown here is derived from an EMBL/GenBank/DDBJ whole genome shotgun (WGS) entry which is preliminary data.</text>
</comment>
<keyword evidence="8" id="KW-1185">Reference proteome</keyword>
<proteinExistence type="predicted"/>
<reference evidence="5" key="2">
    <citation type="submission" date="2017-06" db="EMBL/GenBank/DDBJ databases">
        <title>The pomegranate genome and the genomics of punicalagin biosynthesis.</title>
        <authorList>
            <person name="Xu C."/>
        </authorList>
    </citation>
    <scope>NUCLEOTIDE SEQUENCE [LARGE SCALE GENOMIC DNA]</scope>
    <source>
        <tissue evidence="5">Fresh leaf</tissue>
    </source>
</reference>
<keyword evidence="1" id="KW-0812">Transmembrane</keyword>
<dbReference type="InterPro" id="IPR059143">
    <property type="entry name" value="NFP_LysM2"/>
</dbReference>
<dbReference type="PROSITE" id="PS51782">
    <property type="entry name" value="LYSM"/>
    <property type="match status" value="1"/>
</dbReference>
<dbReference type="InterPro" id="IPR011009">
    <property type="entry name" value="Kinase-like_dom_sf"/>
</dbReference>
<dbReference type="InterPro" id="IPR056561">
    <property type="entry name" value="NFP_LYK_LysM1"/>
</dbReference>
<dbReference type="InterPro" id="IPR018392">
    <property type="entry name" value="LysM"/>
</dbReference>
<dbReference type="GO" id="GO:0004672">
    <property type="term" value="F:protein kinase activity"/>
    <property type="evidence" value="ECO:0007669"/>
    <property type="project" value="InterPro"/>
</dbReference>
<sequence length="623" mass="69488">MAATTLLFLFLFLLSSVIGITSQSLLDSGANFSCSNEPPCETYLAYFAQLPNFASFGNISDLFGVSRLDIMRSSNLASKEDTLAPGQLLLVPVTCGCNGTPYFSNVTYDIKKDDNYYLVSVGAFENLTNWHVVEDMNPKLNPNFLAVGTKVVFPLFCKCPSKSLRVTGINYLITYVWQPGDTVLSVANKFNATPDDILSENGNYRNNFTLAVYQPVLIPVSEFPMLSQLYDPPLKKHTSSRARSTLTIAISSGIAVCILLGVSLSLYIYRLRPRRGKSLERKGSSLETSDLIQMKDFSKFENFSLKIVQDKLLPGISGYLGKPTVYEKKAIMEATMNLGEHCRLGKSVYRAFIDGQLLAVKRIKDEIGEELKILQRVNHANLVKLVGVSLPEEGNDFFFLVYEYAENGPLDKWLYRKCTSSSSSGSPVLLTWSQRLRIALDVAIGLQYLHEHTQPSIVHGDIRTGNILLDSRFKAKISNFTLARPTVGPLALKVDVYAFGVLLLELLSGKKTMGTEENGQFWMQWRDTDMILEAEEGKEERLRNWMDQNMEGLYPIEGVLSLVSLARACTSEKALLRPTMTEIVFNLSVLIYSSSSEVLERSWASSGMEAEEVVQIIKPITAR</sequence>
<feature type="transmembrane region" description="Helical" evidence="1">
    <location>
        <begin position="246"/>
        <end position="269"/>
    </location>
</feature>
<dbReference type="Proteomes" id="UP000197138">
    <property type="component" value="Unassembled WGS sequence"/>
</dbReference>
<dbReference type="STRING" id="22663.A0A218W2I9"/>
<dbReference type="PROSITE" id="PS00109">
    <property type="entry name" value="PROTEIN_KINASE_TYR"/>
    <property type="match status" value="1"/>
</dbReference>
<evidence type="ECO:0000259" key="3">
    <source>
        <dbReference type="PROSITE" id="PS50011"/>
    </source>
</evidence>
<dbReference type="AlphaFoldDB" id="A0A218W2I9"/>
<dbReference type="PROSITE" id="PS50011">
    <property type="entry name" value="PROTEIN_KINASE_DOM"/>
    <property type="match status" value="1"/>
</dbReference>
<keyword evidence="2" id="KW-0732">Signal</keyword>
<dbReference type="InterPro" id="IPR000719">
    <property type="entry name" value="Prot_kinase_dom"/>
</dbReference>
<dbReference type="SUPFAM" id="SSF56112">
    <property type="entry name" value="Protein kinase-like (PK-like)"/>
    <property type="match status" value="1"/>
</dbReference>
<dbReference type="InterPro" id="IPR008266">
    <property type="entry name" value="Tyr_kinase_AS"/>
</dbReference>
<gene>
    <name evidence="5" type="ORF">CDL15_Pgr013549</name>
    <name evidence="6" type="ORF">CRG98_038002</name>
</gene>
<dbReference type="GO" id="GO:0005886">
    <property type="term" value="C:plasma membrane"/>
    <property type="evidence" value="ECO:0007669"/>
    <property type="project" value="UniProtKB-ARBA"/>
</dbReference>
<dbReference type="GeneID" id="116200324"/>
<dbReference type="SMART" id="SM00257">
    <property type="entry name" value="LysM"/>
    <property type="match status" value="2"/>
</dbReference>
<evidence type="ECO:0000313" key="8">
    <source>
        <dbReference type="Proteomes" id="UP000233551"/>
    </source>
</evidence>
<dbReference type="InterPro" id="IPR052611">
    <property type="entry name" value="Plant_RLK_LysM"/>
</dbReference>
<name>A0A218W2I9_PUNGR</name>
<dbReference type="Gene3D" id="3.10.350.10">
    <property type="entry name" value="LysM domain"/>
    <property type="match status" value="1"/>
</dbReference>
<evidence type="ECO:0000256" key="1">
    <source>
        <dbReference type="SAM" id="Phobius"/>
    </source>
</evidence>
<dbReference type="Pfam" id="PF23446">
    <property type="entry name" value="LysM1_NFP_LYK"/>
    <property type="match status" value="1"/>
</dbReference>
<accession>A0A218W2I9</accession>
<reference evidence="6 8" key="3">
    <citation type="submission" date="2017-11" db="EMBL/GenBank/DDBJ databases">
        <title>De-novo sequencing of pomegranate (Punica granatum L.) genome.</title>
        <authorList>
            <person name="Akparov Z."/>
            <person name="Amiraslanov A."/>
            <person name="Hajiyeva S."/>
            <person name="Abbasov M."/>
            <person name="Kaur K."/>
            <person name="Hamwieh A."/>
            <person name="Solovyev V."/>
            <person name="Salamov A."/>
            <person name="Braich B."/>
            <person name="Kosarev P."/>
            <person name="Mahmoud A."/>
            <person name="Hajiyev E."/>
            <person name="Babayeva S."/>
            <person name="Izzatullayeva V."/>
            <person name="Mammadov A."/>
            <person name="Mammadov A."/>
            <person name="Sharifova S."/>
            <person name="Ojaghi J."/>
            <person name="Eynullazada K."/>
            <person name="Bayramov B."/>
            <person name="Abdulazimova A."/>
            <person name="Shahmuradov I."/>
        </authorList>
    </citation>
    <scope>NUCLEOTIDE SEQUENCE [LARGE SCALE GENOMIC DNA]</scope>
    <source>
        <strain evidence="6">AG2017</strain>
        <strain evidence="8">cv. AG2017</strain>
        <tissue evidence="6">Leaf</tissue>
    </source>
</reference>
<evidence type="ECO:0000256" key="2">
    <source>
        <dbReference type="SAM" id="SignalP"/>
    </source>
</evidence>
<feature type="domain" description="Protein kinase" evidence="3">
    <location>
        <begin position="330"/>
        <end position="590"/>
    </location>
</feature>